<accession>A0A933ICG0</accession>
<dbReference type="EMBL" id="JACQXR010000083">
    <property type="protein sequence ID" value="MBI4726804.1"/>
    <property type="molecule type" value="Genomic_DNA"/>
</dbReference>
<reference evidence="1" key="1">
    <citation type="submission" date="2020-07" db="EMBL/GenBank/DDBJ databases">
        <title>Huge and variable diversity of episymbiotic CPR bacteria and DPANN archaea in groundwater ecosystems.</title>
        <authorList>
            <person name="He C.Y."/>
            <person name="Keren R."/>
            <person name="Whittaker M."/>
            <person name="Farag I.F."/>
            <person name="Doudna J."/>
            <person name="Cate J.H.D."/>
            <person name="Banfield J.F."/>
        </authorList>
    </citation>
    <scope>NUCLEOTIDE SEQUENCE</scope>
    <source>
        <strain evidence="1">NC_groundwater_1520_Pr4_B-0.1um_53_5</strain>
    </source>
</reference>
<gene>
    <name evidence="1" type="ORF">HY768_06220</name>
</gene>
<dbReference type="AlphaFoldDB" id="A0A933ICG0"/>
<proteinExistence type="predicted"/>
<evidence type="ECO:0000313" key="2">
    <source>
        <dbReference type="Proteomes" id="UP000736328"/>
    </source>
</evidence>
<evidence type="ECO:0000313" key="1">
    <source>
        <dbReference type="EMBL" id="MBI4726804.1"/>
    </source>
</evidence>
<dbReference type="Proteomes" id="UP000736328">
    <property type="component" value="Unassembled WGS sequence"/>
</dbReference>
<comment type="caution">
    <text evidence="1">The sequence shown here is derived from an EMBL/GenBank/DDBJ whole genome shotgun (WGS) entry which is preliminary data.</text>
</comment>
<organism evidence="1 2">
    <name type="scientific">candidate division TA06 bacterium</name>
    <dbReference type="NCBI Taxonomy" id="2250710"/>
    <lineage>
        <taxon>Bacteria</taxon>
        <taxon>Bacteria division TA06</taxon>
    </lineage>
</organism>
<protein>
    <submittedName>
        <fullName evidence="1">Uncharacterized protein</fullName>
    </submittedName>
</protein>
<sequence>MECRKAVSLFENGFPMREISEICNVPQKEIESFLKKHYQLQRYFASSTHRQDEEHESARASSKSDIVEKINRAKDLYETHYSICKVAEIMNITRERVRQLLVEGERLGLCRDIPIKDRKIKLLRRYSKKDIIASIQRNITQEKVCRELRITPQSSFFLMSQYGIVWKMINKGRLIASIQRNYSKKKVCKELRIVPQSLNYLINFYGIDWRLIQGGIRKGKCLGKYYRIVKKLKRHPHSDELIGKPGSLYSSIIRNWGSLAAFRKINKIKKPPPRYNHCRPILRKVKKINRVKDIVLKHGLVDMSTIARISKIKQQSLYQYLTLLRKLGFIGFTGSRQKRKYKIIKKNDVSLGELFPQ</sequence>
<name>A0A933ICG0_UNCT6</name>